<evidence type="ECO:0000259" key="1">
    <source>
        <dbReference type="Pfam" id="PF05368"/>
    </source>
</evidence>
<dbReference type="Pfam" id="PF05368">
    <property type="entry name" value="NmrA"/>
    <property type="match status" value="1"/>
</dbReference>
<keyword evidence="3" id="KW-1185">Reference proteome</keyword>
<sequence length="83" mass="8586">MTTQPILLAGGTGDLGGRIARALVDRGAAVRALVRPGAAADKVAHLRGLGVEIAEAEYDDPRRCAGRAPARHAWCPRSAGCAR</sequence>
<accession>A0A841H6B7</accession>
<protein>
    <submittedName>
        <fullName evidence="2">Uncharacterized protein YbjT (DUF2867 family)</fullName>
    </submittedName>
</protein>
<organism evidence="2 3">
    <name type="scientific">Longimicrobium terrae</name>
    <dbReference type="NCBI Taxonomy" id="1639882"/>
    <lineage>
        <taxon>Bacteria</taxon>
        <taxon>Pseudomonadati</taxon>
        <taxon>Gemmatimonadota</taxon>
        <taxon>Longimicrobiia</taxon>
        <taxon>Longimicrobiales</taxon>
        <taxon>Longimicrobiaceae</taxon>
        <taxon>Longimicrobium</taxon>
    </lineage>
</organism>
<dbReference type="EMBL" id="JACHIA010000025">
    <property type="protein sequence ID" value="MBB6073474.1"/>
    <property type="molecule type" value="Genomic_DNA"/>
</dbReference>
<reference evidence="2 3" key="1">
    <citation type="submission" date="2020-08" db="EMBL/GenBank/DDBJ databases">
        <title>Genomic Encyclopedia of Type Strains, Phase IV (KMG-IV): sequencing the most valuable type-strain genomes for metagenomic binning, comparative biology and taxonomic classification.</title>
        <authorList>
            <person name="Goeker M."/>
        </authorList>
    </citation>
    <scope>NUCLEOTIDE SEQUENCE [LARGE SCALE GENOMIC DNA]</scope>
    <source>
        <strain evidence="2 3">DSM 29007</strain>
    </source>
</reference>
<evidence type="ECO:0000313" key="2">
    <source>
        <dbReference type="EMBL" id="MBB6073474.1"/>
    </source>
</evidence>
<dbReference type="SUPFAM" id="SSF51735">
    <property type="entry name" value="NAD(P)-binding Rossmann-fold domains"/>
    <property type="match status" value="1"/>
</dbReference>
<evidence type="ECO:0000313" key="3">
    <source>
        <dbReference type="Proteomes" id="UP000582837"/>
    </source>
</evidence>
<dbReference type="AlphaFoldDB" id="A0A841H6B7"/>
<dbReference type="InterPro" id="IPR036291">
    <property type="entry name" value="NAD(P)-bd_dom_sf"/>
</dbReference>
<gene>
    <name evidence="2" type="ORF">HNQ61_005144</name>
</gene>
<proteinExistence type="predicted"/>
<name>A0A841H6B7_9BACT</name>
<dbReference type="InterPro" id="IPR008030">
    <property type="entry name" value="NmrA-like"/>
</dbReference>
<dbReference type="Gene3D" id="3.40.50.720">
    <property type="entry name" value="NAD(P)-binding Rossmann-like Domain"/>
    <property type="match status" value="1"/>
</dbReference>
<comment type="caution">
    <text evidence="2">The sequence shown here is derived from an EMBL/GenBank/DDBJ whole genome shotgun (WGS) entry which is preliminary data.</text>
</comment>
<feature type="domain" description="NmrA-like" evidence="1">
    <location>
        <begin position="3"/>
        <end position="61"/>
    </location>
</feature>
<dbReference type="Proteomes" id="UP000582837">
    <property type="component" value="Unassembled WGS sequence"/>
</dbReference>